<evidence type="ECO:0000313" key="2">
    <source>
        <dbReference type="Proteomes" id="UP000595446"/>
    </source>
</evidence>
<name>A0A2G8AVA2_9MYCO</name>
<protein>
    <submittedName>
        <fullName evidence="1">Uncharacterized protein</fullName>
    </submittedName>
</protein>
<evidence type="ECO:0000313" key="1">
    <source>
        <dbReference type="EMBL" id="BCO35512.1"/>
    </source>
</evidence>
<dbReference type="EMBL" id="AP024237">
    <property type="protein sequence ID" value="BCO35512.1"/>
    <property type="molecule type" value="Genomic_DNA"/>
</dbReference>
<proteinExistence type="predicted"/>
<dbReference type="RefSeq" id="WP_048892411.1">
    <property type="nucleotide sequence ID" value="NZ_AP024237.1"/>
</dbReference>
<keyword evidence="2" id="KW-1185">Reference proteome</keyword>
<dbReference type="STRING" id="110505.ACT16_15785"/>
<dbReference type="AlphaFoldDB" id="A0A2G8AVA2"/>
<sequence>MLTKTESTGGVSYVDSRESADLFDRIARKYMGISGAEFLARWDAGEFEGMSWDEIPGLAEVATALPFAR</sequence>
<reference evidence="1 2" key="1">
    <citation type="submission" date="2020-12" db="EMBL/GenBank/DDBJ databases">
        <title>Complete genome sequence of Mycobacterium heckeshornense JCM 15655T, closely related to a pathogenic non-tuberculous mycobacterial species Mycobacterium xenopi.</title>
        <authorList>
            <person name="Yoshida M."/>
            <person name="Fukano H."/>
            <person name="Asakura T."/>
            <person name="Suzuki M."/>
            <person name="Hoshino Y."/>
        </authorList>
    </citation>
    <scope>NUCLEOTIDE SEQUENCE [LARGE SCALE GENOMIC DNA]</scope>
    <source>
        <strain evidence="1 2">JCM 15655</strain>
    </source>
</reference>
<dbReference type="Proteomes" id="UP000595446">
    <property type="component" value="Chromosome"/>
</dbReference>
<gene>
    <name evidence="1" type="ORF">MHEC_19450</name>
</gene>
<organism evidence="1 2">
    <name type="scientific">Mycobacterium heckeshornense</name>
    <dbReference type="NCBI Taxonomy" id="110505"/>
    <lineage>
        <taxon>Bacteria</taxon>
        <taxon>Bacillati</taxon>
        <taxon>Actinomycetota</taxon>
        <taxon>Actinomycetes</taxon>
        <taxon>Mycobacteriales</taxon>
        <taxon>Mycobacteriaceae</taxon>
        <taxon>Mycobacterium</taxon>
    </lineage>
</organism>
<accession>A0A2G8AVA2</accession>
<dbReference type="OrthoDB" id="3699922at2"/>